<dbReference type="Proteomes" id="UP001586593">
    <property type="component" value="Unassembled WGS sequence"/>
</dbReference>
<comment type="caution">
    <text evidence="2">The sequence shown here is derived from an EMBL/GenBank/DDBJ whole genome shotgun (WGS) entry which is preliminary data.</text>
</comment>
<feature type="region of interest" description="Disordered" evidence="1">
    <location>
        <begin position="90"/>
        <end position="111"/>
    </location>
</feature>
<feature type="region of interest" description="Disordered" evidence="1">
    <location>
        <begin position="1"/>
        <end position="28"/>
    </location>
</feature>
<reference evidence="2 3" key="1">
    <citation type="journal article" date="2024" name="Commun. Biol.">
        <title>Comparative genomic analysis of thermophilic fungi reveals convergent evolutionary adaptations and gene losses.</title>
        <authorList>
            <person name="Steindorff A.S."/>
            <person name="Aguilar-Pontes M.V."/>
            <person name="Robinson A.J."/>
            <person name="Andreopoulos B."/>
            <person name="LaButti K."/>
            <person name="Kuo A."/>
            <person name="Mondo S."/>
            <person name="Riley R."/>
            <person name="Otillar R."/>
            <person name="Haridas S."/>
            <person name="Lipzen A."/>
            <person name="Grimwood J."/>
            <person name="Schmutz J."/>
            <person name="Clum A."/>
            <person name="Reid I.D."/>
            <person name="Moisan M.C."/>
            <person name="Butler G."/>
            <person name="Nguyen T.T.M."/>
            <person name="Dewar K."/>
            <person name="Conant G."/>
            <person name="Drula E."/>
            <person name="Henrissat B."/>
            <person name="Hansel C."/>
            <person name="Singer S."/>
            <person name="Hutchinson M.I."/>
            <person name="de Vries R.P."/>
            <person name="Natvig D.O."/>
            <person name="Powell A.J."/>
            <person name="Tsang A."/>
            <person name="Grigoriev I.V."/>
        </authorList>
    </citation>
    <scope>NUCLEOTIDE SEQUENCE [LARGE SCALE GENOMIC DNA]</scope>
    <source>
        <strain evidence="2 3">ATCC 24622</strain>
    </source>
</reference>
<name>A0ABR3Y7K3_9PEZI</name>
<gene>
    <name evidence="2" type="ORF">VTK73DRAFT_3251</name>
</gene>
<organism evidence="2 3">
    <name type="scientific">Phialemonium thermophilum</name>
    <dbReference type="NCBI Taxonomy" id="223376"/>
    <lineage>
        <taxon>Eukaryota</taxon>
        <taxon>Fungi</taxon>
        <taxon>Dikarya</taxon>
        <taxon>Ascomycota</taxon>
        <taxon>Pezizomycotina</taxon>
        <taxon>Sordariomycetes</taxon>
        <taxon>Sordariomycetidae</taxon>
        <taxon>Cephalothecales</taxon>
        <taxon>Cephalothecaceae</taxon>
        <taxon>Phialemonium</taxon>
    </lineage>
</organism>
<accession>A0ABR3Y7K3</accession>
<evidence type="ECO:0000256" key="1">
    <source>
        <dbReference type="SAM" id="MobiDB-lite"/>
    </source>
</evidence>
<protein>
    <submittedName>
        <fullName evidence="2">Uncharacterized protein</fullName>
    </submittedName>
</protein>
<evidence type="ECO:0000313" key="3">
    <source>
        <dbReference type="Proteomes" id="UP001586593"/>
    </source>
</evidence>
<proteinExistence type="predicted"/>
<sequence>MPSVTQDQPLLHSPKKRRRDEDVVVNSSGQLSLSTCHTEYPYYSTPLGLTRLPDDYYHTNHVPARKIIPWPNPKRVRVIQDDDRPRFRAFSPTSPLRQSKSPSINADVVPRGGLHETDINGRLAPARTGSSQLLLTRCHICHRKPAKRIDIDSFADCQGCGQRTCFVCLRQCLGWGPYQMEDTLQLPPNTNMSNSFIMKYAAGSTSGQNNSATLNNESEQHTDDGNGSEADRWVKEGHHQVVCSRCCVEKGPDGDIVCLGCLPFVEG</sequence>
<feature type="compositionally biased region" description="Polar residues" evidence="1">
    <location>
        <begin position="207"/>
        <end position="217"/>
    </location>
</feature>
<feature type="region of interest" description="Disordered" evidence="1">
    <location>
        <begin position="207"/>
        <end position="231"/>
    </location>
</feature>
<dbReference type="EMBL" id="JAZHXJ010000002">
    <property type="protein sequence ID" value="KAL1884267.1"/>
    <property type="molecule type" value="Genomic_DNA"/>
</dbReference>
<feature type="compositionally biased region" description="Polar residues" evidence="1">
    <location>
        <begin position="91"/>
        <end position="104"/>
    </location>
</feature>
<feature type="compositionally biased region" description="Basic and acidic residues" evidence="1">
    <location>
        <begin position="218"/>
        <end position="231"/>
    </location>
</feature>
<evidence type="ECO:0000313" key="2">
    <source>
        <dbReference type="EMBL" id="KAL1884267.1"/>
    </source>
</evidence>
<keyword evidence="3" id="KW-1185">Reference proteome</keyword>